<reference evidence="1 2" key="3">
    <citation type="submission" date="2019-11" db="EMBL/GenBank/DDBJ databases">
        <title>A de novo genome assembly of a pear dwarfing rootstock.</title>
        <authorList>
            <person name="Wang F."/>
            <person name="Wang J."/>
            <person name="Li S."/>
            <person name="Zhang Y."/>
            <person name="Fang M."/>
            <person name="Ma L."/>
            <person name="Zhao Y."/>
            <person name="Jiang S."/>
        </authorList>
    </citation>
    <scope>NUCLEOTIDE SEQUENCE [LARGE SCALE GENOMIC DNA]</scope>
    <source>
        <strain evidence="1">S2</strain>
        <tissue evidence="1">Leaf</tissue>
    </source>
</reference>
<evidence type="ECO:0000313" key="1">
    <source>
        <dbReference type="EMBL" id="KAB2621838.1"/>
    </source>
</evidence>
<evidence type="ECO:0000313" key="2">
    <source>
        <dbReference type="Proteomes" id="UP000327157"/>
    </source>
</evidence>
<gene>
    <name evidence="1" type="ORF">D8674_024020</name>
</gene>
<dbReference type="EMBL" id="SMOL01000231">
    <property type="protein sequence ID" value="KAB2621838.1"/>
    <property type="molecule type" value="Genomic_DNA"/>
</dbReference>
<dbReference type="Proteomes" id="UP000327157">
    <property type="component" value="Chromosome 4"/>
</dbReference>
<keyword evidence="2" id="KW-1185">Reference proteome</keyword>
<proteinExistence type="predicted"/>
<reference evidence="1 2" key="1">
    <citation type="submission" date="2019-09" db="EMBL/GenBank/DDBJ databases">
        <authorList>
            <person name="Ou C."/>
        </authorList>
    </citation>
    <scope>NUCLEOTIDE SEQUENCE [LARGE SCALE GENOMIC DNA]</scope>
    <source>
        <strain evidence="1">S2</strain>
        <tissue evidence="1">Leaf</tissue>
    </source>
</reference>
<organism evidence="1 2">
    <name type="scientific">Pyrus ussuriensis x Pyrus communis</name>
    <dbReference type="NCBI Taxonomy" id="2448454"/>
    <lineage>
        <taxon>Eukaryota</taxon>
        <taxon>Viridiplantae</taxon>
        <taxon>Streptophyta</taxon>
        <taxon>Embryophyta</taxon>
        <taxon>Tracheophyta</taxon>
        <taxon>Spermatophyta</taxon>
        <taxon>Magnoliopsida</taxon>
        <taxon>eudicotyledons</taxon>
        <taxon>Gunneridae</taxon>
        <taxon>Pentapetalae</taxon>
        <taxon>rosids</taxon>
        <taxon>fabids</taxon>
        <taxon>Rosales</taxon>
        <taxon>Rosaceae</taxon>
        <taxon>Amygdaloideae</taxon>
        <taxon>Maleae</taxon>
        <taxon>Pyrus</taxon>
    </lineage>
</organism>
<name>A0A5N5H2N4_9ROSA</name>
<dbReference type="AlphaFoldDB" id="A0A5N5H2N4"/>
<comment type="caution">
    <text evidence="1">The sequence shown here is derived from an EMBL/GenBank/DDBJ whole genome shotgun (WGS) entry which is preliminary data.</text>
</comment>
<accession>A0A5N5H2N4</accession>
<reference evidence="2" key="2">
    <citation type="submission" date="2019-10" db="EMBL/GenBank/DDBJ databases">
        <title>A de novo genome assembly of a pear dwarfing rootstock.</title>
        <authorList>
            <person name="Wang F."/>
            <person name="Wang J."/>
            <person name="Li S."/>
            <person name="Zhang Y."/>
            <person name="Fang M."/>
            <person name="Ma L."/>
            <person name="Zhao Y."/>
            <person name="Jiang S."/>
        </authorList>
    </citation>
    <scope>NUCLEOTIDE SEQUENCE [LARGE SCALE GENOMIC DNA]</scope>
</reference>
<sequence>MKSPLKEERREIVSSEWRSQFNSNFSLSLPLSSRPPLLEWRHHHHVADADLVPNKEPRDRCLVGQHSGYRRHCCLRPAPAQIPDRRKAWVHSTDLNSISPSLVDLSGIISLKKRNYFPGSTMAVFAFGSCRACSTWTA</sequence>
<protein>
    <submittedName>
        <fullName evidence="1">Uncharacterized protein</fullName>
    </submittedName>
</protein>